<keyword evidence="6 7" id="KW-0472">Membrane</keyword>
<organism evidence="9 10">
    <name type="scientific">Jeotgalibacillus campisalis</name>
    <dbReference type="NCBI Taxonomy" id="220754"/>
    <lineage>
        <taxon>Bacteria</taxon>
        <taxon>Bacillati</taxon>
        <taxon>Bacillota</taxon>
        <taxon>Bacilli</taxon>
        <taxon>Bacillales</taxon>
        <taxon>Caryophanaceae</taxon>
        <taxon>Jeotgalibacillus</taxon>
    </lineage>
</organism>
<dbReference type="PANTHER" id="PTHR34582:SF7">
    <property type="entry name" value="UPF0702 TRANSMEMBRANE PROTEIN YDFS"/>
    <property type="match status" value="1"/>
</dbReference>
<evidence type="ECO:0000256" key="7">
    <source>
        <dbReference type="SAM" id="Phobius"/>
    </source>
</evidence>
<keyword evidence="3" id="KW-1003">Cell membrane</keyword>
<dbReference type="InterPro" id="IPR023090">
    <property type="entry name" value="UPF0702_alpha/beta_dom_sf"/>
</dbReference>
<sequence length="287" mass="32331">MPDWLIVLGRGLAMLMVLFFMTKVLGKKQISQLSFFEYVIGITAGSIGAEVITGLDRNFFHGIIGISSFIAIPFLVDKLSMKNKKLRDFFEGKGTVVIQNGNIIEKSLNKEKYTIDELMELLRKKDVFDVSNVEFAILEPTGDLNVLLKKEKRPLTSEDIGLVTDEEKEPCTIIMDGAVMIKTLASIGKDEQWLEEQLAKKNKRVEDVFLAQVNSVGQLYLDLYDDNASKAQTDQGKVIKAIMERCKADLDLLSLESTDEESKLMYQKNSDKLQTVLHDLKTLSKPI</sequence>
<feature type="domain" description="YetF C-terminal" evidence="8">
    <location>
        <begin position="81"/>
        <end position="214"/>
    </location>
</feature>
<evidence type="ECO:0000313" key="9">
    <source>
        <dbReference type="EMBL" id="KIL47122.1"/>
    </source>
</evidence>
<comment type="caution">
    <text evidence="9">The sequence shown here is derived from an EMBL/GenBank/DDBJ whole genome shotgun (WGS) entry which is preliminary data.</text>
</comment>
<feature type="transmembrane region" description="Helical" evidence="7">
    <location>
        <begin position="59"/>
        <end position="76"/>
    </location>
</feature>
<gene>
    <name evidence="9" type="ORF">KR50_24440</name>
</gene>
<keyword evidence="5 7" id="KW-1133">Transmembrane helix</keyword>
<dbReference type="AlphaFoldDB" id="A0A0C2VDX2"/>
<dbReference type="RefSeq" id="WP_041058602.1">
    <property type="nucleotide sequence ID" value="NZ_JXRR01000015.1"/>
</dbReference>
<dbReference type="Gene3D" id="3.30.240.20">
    <property type="entry name" value="bsu07140 like domains"/>
    <property type="match status" value="2"/>
</dbReference>
<dbReference type="GO" id="GO:0005886">
    <property type="term" value="C:plasma membrane"/>
    <property type="evidence" value="ECO:0007669"/>
    <property type="project" value="UniProtKB-SubCell"/>
</dbReference>
<keyword evidence="4 7" id="KW-0812">Transmembrane</keyword>
<feature type="transmembrane region" description="Helical" evidence="7">
    <location>
        <begin position="33"/>
        <end position="53"/>
    </location>
</feature>
<dbReference type="Pfam" id="PF04239">
    <property type="entry name" value="DUF421"/>
    <property type="match status" value="1"/>
</dbReference>
<comment type="subcellular location">
    <subcellularLocation>
        <location evidence="1">Cell membrane</location>
        <topology evidence="1">Multi-pass membrane protein</topology>
    </subcellularLocation>
</comment>
<evidence type="ECO:0000256" key="3">
    <source>
        <dbReference type="ARBA" id="ARBA00022475"/>
    </source>
</evidence>
<dbReference type="PATRIC" id="fig|220754.4.peg.2460"/>
<proteinExistence type="inferred from homology"/>
<evidence type="ECO:0000256" key="5">
    <source>
        <dbReference type="ARBA" id="ARBA00022989"/>
    </source>
</evidence>
<dbReference type="OrthoDB" id="9778331at2"/>
<comment type="similarity">
    <text evidence="2">Belongs to the UPF0702 family.</text>
</comment>
<keyword evidence="10" id="KW-1185">Reference proteome</keyword>
<accession>A0A0C2VDX2</accession>
<evidence type="ECO:0000256" key="4">
    <source>
        <dbReference type="ARBA" id="ARBA00022692"/>
    </source>
</evidence>
<evidence type="ECO:0000256" key="6">
    <source>
        <dbReference type="ARBA" id="ARBA00023136"/>
    </source>
</evidence>
<dbReference type="InterPro" id="IPR007353">
    <property type="entry name" value="DUF421"/>
</dbReference>
<dbReference type="Proteomes" id="UP000031972">
    <property type="component" value="Unassembled WGS sequence"/>
</dbReference>
<evidence type="ECO:0000256" key="1">
    <source>
        <dbReference type="ARBA" id="ARBA00004651"/>
    </source>
</evidence>
<evidence type="ECO:0000313" key="10">
    <source>
        <dbReference type="Proteomes" id="UP000031972"/>
    </source>
</evidence>
<evidence type="ECO:0000259" key="8">
    <source>
        <dbReference type="Pfam" id="PF04239"/>
    </source>
</evidence>
<feature type="transmembrane region" description="Helical" evidence="7">
    <location>
        <begin position="6"/>
        <end position="26"/>
    </location>
</feature>
<dbReference type="InterPro" id="IPR012452">
    <property type="entry name" value="DUF1657"/>
</dbReference>
<dbReference type="PANTHER" id="PTHR34582">
    <property type="entry name" value="UPF0702 TRANSMEMBRANE PROTEIN YCAP"/>
    <property type="match status" value="1"/>
</dbReference>
<dbReference type="EMBL" id="JXRR01000015">
    <property type="protein sequence ID" value="KIL47122.1"/>
    <property type="molecule type" value="Genomic_DNA"/>
</dbReference>
<dbReference type="Pfam" id="PF07870">
    <property type="entry name" value="DUF1657"/>
    <property type="match status" value="1"/>
</dbReference>
<name>A0A0C2VDX2_9BACL</name>
<protein>
    <recommendedName>
        <fullName evidence="8">YetF C-terminal domain-containing protein</fullName>
    </recommendedName>
</protein>
<reference evidence="9 10" key="1">
    <citation type="submission" date="2015-01" db="EMBL/GenBank/DDBJ databases">
        <title>Jeotgalibacillus campisalis genome sequencing.</title>
        <authorList>
            <person name="Goh K.M."/>
            <person name="Chan K.-G."/>
            <person name="Yaakop A.S."/>
            <person name="Ee R."/>
            <person name="Gan H.M."/>
            <person name="Chan C.S."/>
        </authorList>
    </citation>
    <scope>NUCLEOTIDE SEQUENCE [LARGE SCALE GENOMIC DNA]</scope>
    <source>
        <strain evidence="9 10">SF-57</strain>
    </source>
</reference>
<evidence type="ECO:0000256" key="2">
    <source>
        <dbReference type="ARBA" id="ARBA00006448"/>
    </source>
</evidence>